<name>A0A4R7J1T8_9ACTN</name>
<dbReference type="OrthoDB" id="5197910at2"/>
<gene>
    <name evidence="1" type="ORF">CLV29_2535</name>
</gene>
<dbReference type="EMBL" id="SOAW01000002">
    <property type="protein sequence ID" value="TDT31122.1"/>
    <property type="molecule type" value="Genomic_DNA"/>
</dbReference>
<dbReference type="RefSeq" id="WP_133755433.1">
    <property type="nucleotide sequence ID" value="NZ_SOAW01000002.1"/>
</dbReference>
<reference evidence="1 2" key="1">
    <citation type="submission" date="2019-03" db="EMBL/GenBank/DDBJ databases">
        <title>Genomic Encyclopedia of Archaeal and Bacterial Type Strains, Phase II (KMG-II): from individual species to whole genera.</title>
        <authorList>
            <person name="Goeker M."/>
        </authorList>
    </citation>
    <scope>NUCLEOTIDE SEQUENCE [LARGE SCALE GENOMIC DNA]</scope>
    <source>
        <strain evidence="1 2">DSM 24323</strain>
    </source>
</reference>
<dbReference type="Proteomes" id="UP000295371">
    <property type="component" value="Unassembled WGS sequence"/>
</dbReference>
<dbReference type="AlphaFoldDB" id="A0A4R7J1T8"/>
<keyword evidence="2" id="KW-1185">Reference proteome</keyword>
<evidence type="ECO:0000313" key="1">
    <source>
        <dbReference type="EMBL" id="TDT31122.1"/>
    </source>
</evidence>
<evidence type="ECO:0000313" key="2">
    <source>
        <dbReference type="Proteomes" id="UP000295371"/>
    </source>
</evidence>
<proteinExistence type="predicted"/>
<organism evidence="1 2">
    <name type="scientific">Naumannella halotolerans</name>
    <dbReference type="NCBI Taxonomy" id="993414"/>
    <lineage>
        <taxon>Bacteria</taxon>
        <taxon>Bacillati</taxon>
        <taxon>Actinomycetota</taxon>
        <taxon>Actinomycetes</taxon>
        <taxon>Propionibacteriales</taxon>
        <taxon>Propionibacteriaceae</taxon>
        <taxon>Naumannella</taxon>
    </lineage>
</organism>
<comment type="caution">
    <text evidence="1">The sequence shown here is derived from an EMBL/GenBank/DDBJ whole genome shotgun (WGS) entry which is preliminary data.</text>
</comment>
<sequence>MSDQSYLDYLREEADGAEGKLFLETDRVCPGAHDATQHRDGKPPWCKACGRTNRGVLIKDVTA</sequence>
<accession>A0A4R7J1T8</accession>
<protein>
    <submittedName>
        <fullName evidence="1">Uncharacterized protein</fullName>
    </submittedName>
</protein>